<sequence length="87" mass="9494">MRSGMSLATTQIDSAQQSAPEAGIETAAREQQQQEEEEEEGKAANPAPSDVAGLLKGVDMQRLHFTDRGRKTLHQIIELVDSFPSKT</sequence>
<dbReference type="EMBL" id="JH993022">
    <property type="protein sequence ID" value="EKX41659.1"/>
    <property type="molecule type" value="Genomic_DNA"/>
</dbReference>
<feature type="compositionally biased region" description="Polar residues" evidence="1">
    <location>
        <begin position="1"/>
        <end position="19"/>
    </location>
</feature>
<evidence type="ECO:0000313" key="4">
    <source>
        <dbReference type="Proteomes" id="UP000011087"/>
    </source>
</evidence>
<keyword evidence="4" id="KW-1185">Reference proteome</keyword>
<dbReference type="AlphaFoldDB" id="L1J0J0"/>
<dbReference type="RefSeq" id="XP_005828639.1">
    <property type="nucleotide sequence ID" value="XM_005828582.1"/>
</dbReference>
<evidence type="ECO:0000256" key="1">
    <source>
        <dbReference type="SAM" id="MobiDB-lite"/>
    </source>
</evidence>
<feature type="region of interest" description="Disordered" evidence="1">
    <location>
        <begin position="1"/>
        <end position="51"/>
    </location>
</feature>
<organism evidence="2">
    <name type="scientific">Guillardia theta (strain CCMP2712)</name>
    <name type="common">Cryptophyte</name>
    <dbReference type="NCBI Taxonomy" id="905079"/>
    <lineage>
        <taxon>Eukaryota</taxon>
        <taxon>Cryptophyceae</taxon>
        <taxon>Pyrenomonadales</taxon>
        <taxon>Geminigeraceae</taxon>
        <taxon>Guillardia</taxon>
    </lineage>
</organism>
<accession>L1J0J0</accession>
<dbReference type="Proteomes" id="UP000011087">
    <property type="component" value="Unassembled WGS sequence"/>
</dbReference>
<dbReference type="KEGG" id="gtt:GUITHDRAFT_112365"/>
<dbReference type="PaxDb" id="55529-EKX41659"/>
<name>L1J0J0_GUITC</name>
<proteinExistence type="predicted"/>
<reference evidence="3" key="3">
    <citation type="submission" date="2015-06" db="UniProtKB">
        <authorList>
            <consortium name="EnsemblProtists"/>
        </authorList>
    </citation>
    <scope>IDENTIFICATION</scope>
</reference>
<dbReference type="HOGENOM" id="CLU_2488170_0_0_1"/>
<dbReference type="EnsemblProtists" id="EKX41659">
    <property type="protein sequence ID" value="EKX41659"/>
    <property type="gene ID" value="GUITHDRAFT_112365"/>
</dbReference>
<reference evidence="2 4" key="1">
    <citation type="journal article" date="2012" name="Nature">
        <title>Algal genomes reveal evolutionary mosaicism and the fate of nucleomorphs.</title>
        <authorList>
            <consortium name="DOE Joint Genome Institute"/>
            <person name="Curtis B.A."/>
            <person name="Tanifuji G."/>
            <person name="Burki F."/>
            <person name="Gruber A."/>
            <person name="Irimia M."/>
            <person name="Maruyama S."/>
            <person name="Arias M.C."/>
            <person name="Ball S.G."/>
            <person name="Gile G.H."/>
            <person name="Hirakawa Y."/>
            <person name="Hopkins J.F."/>
            <person name="Kuo A."/>
            <person name="Rensing S.A."/>
            <person name="Schmutz J."/>
            <person name="Symeonidi A."/>
            <person name="Elias M."/>
            <person name="Eveleigh R.J."/>
            <person name="Herman E.K."/>
            <person name="Klute M.J."/>
            <person name="Nakayama T."/>
            <person name="Obornik M."/>
            <person name="Reyes-Prieto A."/>
            <person name="Armbrust E.V."/>
            <person name="Aves S.J."/>
            <person name="Beiko R.G."/>
            <person name="Coutinho P."/>
            <person name="Dacks J.B."/>
            <person name="Durnford D.G."/>
            <person name="Fast N.M."/>
            <person name="Green B.R."/>
            <person name="Grisdale C.J."/>
            <person name="Hempel F."/>
            <person name="Henrissat B."/>
            <person name="Hoppner M.P."/>
            <person name="Ishida K."/>
            <person name="Kim E."/>
            <person name="Koreny L."/>
            <person name="Kroth P.G."/>
            <person name="Liu Y."/>
            <person name="Malik S.B."/>
            <person name="Maier U.G."/>
            <person name="McRose D."/>
            <person name="Mock T."/>
            <person name="Neilson J.A."/>
            <person name="Onodera N.T."/>
            <person name="Poole A.M."/>
            <person name="Pritham E.J."/>
            <person name="Richards T.A."/>
            <person name="Rocap G."/>
            <person name="Roy S.W."/>
            <person name="Sarai C."/>
            <person name="Schaack S."/>
            <person name="Shirato S."/>
            <person name="Slamovits C.H."/>
            <person name="Spencer D.F."/>
            <person name="Suzuki S."/>
            <person name="Worden A.Z."/>
            <person name="Zauner S."/>
            <person name="Barry K."/>
            <person name="Bell C."/>
            <person name="Bharti A.K."/>
            <person name="Crow J.A."/>
            <person name="Grimwood J."/>
            <person name="Kramer R."/>
            <person name="Lindquist E."/>
            <person name="Lucas S."/>
            <person name="Salamov A."/>
            <person name="McFadden G.I."/>
            <person name="Lane C.E."/>
            <person name="Keeling P.J."/>
            <person name="Gray M.W."/>
            <person name="Grigoriev I.V."/>
            <person name="Archibald J.M."/>
        </authorList>
    </citation>
    <scope>NUCLEOTIDE SEQUENCE</scope>
    <source>
        <strain evidence="2 4">CCMP2712</strain>
    </source>
</reference>
<evidence type="ECO:0000313" key="2">
    <source>
        <dbReference type="EMBL" id="EKX41659.1"/>
    </source>
</evidence>
<gene>
    <name evidence="2" type="ORF">GUITHDRAFT_112365</name>
</gene>
<evidence type="ECO:0000313" key="3">
    <source>
        <dbReference type="EnsemblProtists" id="EKX41659"/>
    </source>
</evidence>
<reference evidence="4" key="2">
    <citation type="submission" date="2012-11" db="EMBL/GenBank/DDBJ databases">
        <authorList>
            <person name="Kuo A."/>
            <person name="Curtis B.A."/>
            <person name="Tanifuji G."/>
            <person name="Burki F."/>
            <person name="Gruber A."/>
            <person name="Irimia M."/>
            <person name="Maruyama S."/>
            <person name="Arias M.C."/>
            <person name="Ball S.G."/>
            <person name="Gile G.H."/>
            <person name="Hirakawa Y."/>
            <person name="Hopkins J.F."/>
            <person name="Rensing S.A."/>
            <person name="Schmutz J."/>
            <person name="Symeonidi A."/>
            <person name="Elias M."/>
            <person name="Eveleigh R.J."/>
            <person name="Herman E.K."/>
            <person name="Klute M.J."/>
            <person name="Nakayama T."/>
            <person name="Obornik M."/>
            <person name="Reyes-Prieto A."/>
            <person name="Armbrust E.V."/>
            <person name="Aves S.J."/>
            <person name="Beiko R.G."/>
            <person name="Coutinho P."/>
            <person name="Dacks J.B."/>
            <person name="Durnford D.G."/>
            <person name="Fast N.M."/>
            <person name="Green B.R."/>
            <person name="Grisdale C."/>
            <person name="Hempe F."/>
            <person name="Henrissat B."/>
            <person name="Hoppner M.P."/>
            <person name="Ishida K.-I."/>
            <person name="Kim E."/>
            <person name="Koreny L."/>
            <person name="Kroth P.G."/>
            <person name="Liu Y."/>
            <person name="Malik S.-B."/>
            <person name="Maier U.G."/>
            <person name="McRose D."/>
            <person name="Mock T."/>
            <person name="Neilson J.A."/>
            <person name="Onodera N.T."/>
            <person name="Poole A.M."/>
            <person name="Pritham E.J."/>
            <person name="Richards T.A."/>
            <person name="Rocap G."/>
            <person name="Roy S.W."/>
            <person name="Sarai C."/>
            <person name="Schaack S."/>
            <person name="Shirato S."/>
            <person name="Slamovits C.H."/>
            <person name="Spencer D.F."/>
            <person name="Suzuki S."/>
            <person name="Worden A.Z."/>
            <person name="Zauner S."/>
            <person name="Barry K."/>
            <person name="Bell C."/>
            <person name="Bharti A.K."/>
            <person name="Crow J.A."/>
            <person name="Grimwood J."/>
            <person name="Kramer R."/>
            <person name="Lindquist E."/>
            <person name="Lucas S."/>
            <person name="Salamov A."/>
            <person name="McFadden G.I."/>
            <person name="Lane C.E."/>
            <person name="Keeling P.J."/>
            <person name="Gray M.W."/>
            <person name="Grigoriev I.V."/>
            <person name="Archibald J.M."/>
        </authorList>
    </citation>
    <scope>NUCLEOTIDE SEQUENCE</scope>
    <source>
        <strain evidence="4">CCMP2712</strain>
    </source>
</reference>
<dbReference type="GeneID" id="17298262"/>
<protein>
    <submittedName>
        <fullName evidence="2 3">Uncharacterized protein</fullName>
    </submittedName>
</protein>